<dbReference type="EMBL" id="RYZH01000008">
    <property type="protein sequence ID" value="RUL88722.1"/>
    <property type="molecule type" value="Genomic_DNA"/>
</dbReference>
<dbReference type="PANTHER" id="PTHR37947:SF1">
    <property type="entry name" value="BLL2462 PROTEIN"/>
    <property type="match status" value="1"/>
</dbReference>
<organism evidence="3 4">
    <name type="scientific">Tautonia sociabilis</name>
    <dbReference type="NCBI Taxonomy" id="2080755"/>
    <lineage>
        <taxon>Bacteria</taxon>
        <taxon>Pseudomonadati</taxon>
        <taxon>Planctomycetota</taxon>
        <taxon>Planctomycetia</taxon>
        <taxon>Isosphaerales</taxon>
        <taxon>Isosphaeraceae</taxon>
        <taxon>Tautonia</taxon>
    </lineage>
</organism>
<protein>
    <recommendedName>
        <fullName evidence="5">VWA domain-containing protein</fullName>
    </recommendedName>
</protein>
<evidence type="ECO:0008006" key="5">
    <source>
        <dbReference type="Google" id="ProtNLM"/>
    </source>
</evidence>
<gene>
    <name evidence="3" type="ORF">TsocGM_06190</name>
</gene>
<dbReference type="SUPFAM" id="SSF52317">
    <property type="entry name" value="Class I glutamine amidotransferase-like"/>
    <property type="match status" value="1"/>
</dbReference>
<dbReference type="InterPro" id="IPR029062">
    <property type="entry name" value="Class_I_gatase-like"/>
</dbReference>
<keyword evidence="2" id="KW-0472">Membrane</keyword>
<evidence type="ECO:0000256" key="2">
    <source>
        <dbReference type="SAM" id="Phobius"/>
    </source>
</evidence>
<accession>A0A432MMS5</accession>
<dbReference type="RefSeq" id="WP_126724429.1">
    <property type="nucleotide sequence ID" value="NZ_RYZH01000008.1"/>
</dbReference>
<feature type="transmembrane region" description="Helical" evidence="2">
    <location>
        <begin position="51"/>
        <end position="68"/>
    </location>
</feature>
<dbReference type="Gene3D" id="3.40.50.880">
    <property type="match status" value="1"/>
</dbReference>
<keyword evidence="2" id="KW-1133">Transmembrane helix</keyword>
<dbReference type="PANTHER" id="PTHR37947">
    <property type="entry name" value="BLL2462 PROTEIN"/>
    <property type="match status" value="1"/>
</dbReference>
<name>A0A432MMS5_9BACT</name>
<sequence>MALDLGGGRRLVLAVGDEGWLWLAAGAAAAVLVLVLYRAERRLVSRATGRVLLALRLLAAAALVVALMEPMTRRSWTDRVEGRLIVGVDLSASMETSDARRPEDERLALRDAPGLAPEAEGGGASRLEVVSRILRGEAMAELSRSFAVEAVAFARTSAGGSVSDLAGAIDRGEPVLGGGEGSGDRLATDWGPVLDRAVSGDGEAPVLGVVLLTDGHRNAPSGGDGRRDPADLLAEAGIPVFPVLVGATVPPRDAAVSAIRGPASGFSGDSAAVVVEVKADGFEPGEEIPVALEVAGSDPLLAVVRAGQDGERLLAPFRVPMGEAGLMELVARVEPPGPPDERGDNDWRSAAIRVTDEPARVLLVDAEARWEFRYLHNALNRDRRVALDTVLLAPPPPSAGSEPTYPSALPPAPASRSDEPDPLNAYDVIILGDVPPGLAPEGLWGRLEAYVADRGGSLVIAAGPRGWPSPWSGDEAARAMLPVLDPAVVAVDRTEIDPRRPAVPPGVAVVPERSAGESPVDWPMLQFASDPAASRQAWQAMPPLSWAMAGRAKPGASALLVADRPGIDPDAGVVVAAQPFGLGKVLWVGTDGTWRWRLRVGDAYHHRFWGQVVRWAAEEPPSGGNRLVRFGPDRPRVAEGSPVPIRARFSADLPGVSPGLLAAVRIVAAPAEGEDGEGPSGADSREPVALIPLRADPDRPRTFEATAPPLPTGRYRAVLDAPVLAEAFAAEGLPAAEAIFEVFPEPTDELIALAADPGPLDRLASITGGRVVRDFEAGRLPELIGPRSVERQRTAETPLWDTPTGLILFFALLSAEWIIRKRAGLP</sequence>
<evidence type="ECO:0000313" key="4">
    <source>
        <dbReference type="Proteomes" id="UP000280296"/>
    </source>
</evidence>
<comment type="caution">
    <text evidence="3">The sequence shown here is derived from an EMBL/GenBank/DDBJ whole genome shotgun (WGS) entry which is preliminary data.</text>
</comment>
<keyword evidence="4" id="KW-1185">Reference proteome</keyword>
<proteinExistence type="predicted"/>
<reference evidence="3 4" key="1">
    <citation type="submission" date="2018-12" db="EMBL/GenBank/DDBJ databases">
        <authorList>
            <person name="Toschakov S.V."/>
        </authorList>
    </citation>
    <scope>NUCLEOTIDE SEQUENCE [LARGE SCALE GENOMIC DNA]</scope>
    <source>
        <strain evidence="3 4">GM2012</strain>
    </source>
</reference>
<feature type="region of interest" description="Disordered" evidence="1">
    <location>
        <begin position="394"/>
        <end position="421"/>
    </location>
</feature>
<evidence type="ECO:0000256" key="1">
    <source>
        <dbReference type="SAM" id="MobiDB-lite"/>
    </source>
</evidence>
<dbReference type="Gene3D" id="3.40.50.410">
    <property type="entry name" value="von Willebrand factor, type A domain"/>
    <property type="match status" value="1"/>
</dbReference>
<evidence type="ECO:0000313" key="3">
    <source>
        <dbReference type="EMBL" id="RUL88722.1"/>
    </source>
</evidence>
<reference evidence="3 4" key="2">
    <citation type="submission" date="2019-01" db="EMBL/GenBank/DDBJ databases">
        <title>Tautonia sociabilis, a novel thermotolerant planctomycete of Isosphaeraceae family, isolated from a 4000 m deep subterranean habitat.</title>
        <authorList>
            <person name="Kovaleva O.L."/>
            <person name="Elcheninov A.G."/>
            <person name="Van Heerden E."/>
            <person name="Toshchakov S.V."/>
            <person name="Novikov A."/>
            <person name="Bonch-Osmolovskaya E.A."/>
            <person name="Kublanov I.V."/>
        </authorList>
    </citation>
    <scope>NUCLEOTIDE SEQUENCE [LARGE SCALE GENOMIC DNA]</scope>
    <source>
        <strain evidence="3 4">GM2012</strain>
    </source>
</reference>
<keyword evidence="2" id="KW-0812">Transmembrane</keyword>
<dbReference type="Proteomes" id="UP000280296">
    <property type="component" value="Unassembled WGS sequence"/>
</dbReference>
<dbReference type="OrthoDB" id="252901at2"/>
<dbReference type="AlphaFoldDB" id="A0A432MMS5"/>
<dbReference type="InterPro" id="IPR036465">
    <property type="entry name" value="vWFA_dom_sf"/>
</dbReference>
<feature type="transmembrane region" description="Helical" evidence="2">
    <location>
        <begin position="20"/>
        <end position="39"/>
    </location>
</feature>